<dbReference type="Pfam" id="PF17900">
    <property type="entry name" value="Peptidase_M1_N"/>
    <property type="match status" value="1"/>
</dbReference>
<evidence type="ECO:0000256" key="8">
    <source>
        <dbReference type="ARBA" id="ARBA00022723"/>
    </source>
</evidence>
<keyword evidence="10 14" id="KW-0862">Zinc</keyword>
<comment type="caution">
    <text evidence="17">The sequence shown here is derived from an EMBL/GenBank/DDBJ whole genome shotgun (WGS) entry which is preliminary data.</text>
</comment>
<dbReference type="SUPFAM" id="SSF63737">
    <property type="entry name" value="Leukotriene A4 hydrolase N-terminal domain"/>
    <property type="match status" value="1"/>
</dbReference>
<feature type="active site" description="Proton donor" evidence="12">
    <location>
        <position position="405"/>
    </location>
</feature>
<dbReference type="PANTHER" id="PTHR45726">
    <property type="entry name" value="LEUKOTRIENE A-4 HYDROLASE"/>
    <property type="match status" value="1"/>
</dbReference>
<dbReference type="Gene3D" id="1.10.390.10">
    <property type="entry name" value="Neutral Protease Domain 2"/>
    <property type="match status" value="1"/>
</dbReference>
<evidence type="ECO:0000256" key="12">
    <source>
        <dbReference type="PIRSR" id="PIRSR634015-1"/>
    </source>
</evidence>
<evidence type="ECO:0000313" key="18">
    <source>
        <dbReference type="Proteomes" id="UP000294599"/>
    </source>
</evidence>
<evidence type="ECO:0000256" key="9">
    <source>
        <dbReference type="ARBA" id="ARBA00022801"/>
    </source>
</evidence>
<feature type="binding site" evidence="13">
    <location>
        <begin position="288"/>
        <end position="293"/>
    </location>
    <ligand>
        <name>a peptide</name>
        <dbReference type="ChEBI" id="CHEBI:60466"/>
    </ligand>
</feature>
<evidence type="ECO:0000256" key="14">
    <source>
        <dbReference type="PIRSR" id="PIRSR634015-3"/>
    </source>
</evidence>
<dbReference type="InterPro" id="IPR038502">
    <property type="entry name" value="M1_LTA-4_hydro/amino_C_sf"/>
</dbReference>
<dbReference type="InterPro" id="IPR001930">
    <property type="entry name" value="Peptidase_M1"/>
</dbReference>
<keyword evidence="9 17" id="KW-0378">Hydrolase</keyword>
<dbReference type="GO" id="GO:0008270">
    <property type="term" value="F:zinc ion binding"/>
    <property type="evidence" value="ECO:0007669"/>
    <property type="project" value="InterPro"/>
</dbReference>
<dbReference type="InterPro" id="IPR049980">
    <property type="entry name" value="LTA4H_cat"/>
</dbReference>
<dbReference type="InterPro" id="IPR016024">
    <property type="entry name" value="ARM-type_fold"/>
</dbReference>
<evidence type="ECO:0000256" key="11">
    <source>
        <dbReference type="ARBA" id="ARBA00023049"/>
    </source>
</evidence>
<evidence type="ECO:0000256" key="2">
    <source>
        <dbReference type="ARBA" id="ARBA00004496"/>
    </source>
</evidence>
<name>A0A4R3LCY2_9GAMM</name>
<dbReference type="InterPro" id="IPR045357">
    <property type="entry name" value="Aminopeptidase_N-like_N"/>
</dbReference>
<feature type="chain" id="PRO_5020419217" description="Aminopeptidase N" evidence="15">
    <location>
        <begin position="23"/>
        <end position="629"/>
    </location>
</feature>
<keyword evidence="11" id="KW-0482">Metalloprotease</keyword>
<feature type="binding site" evidence="14">
    <location>
        <position position="317"/>
    </location>
    <ligand>
        <name>Zn(2+)</name>
        <dbReference type="ChEBI" id="CHEBI:29105"/>
        <note>catalytic</note>
    </ligand>
</feature>
<comment type="catalytic activity">
    <reaction evidence="1">
        <text>Release of an N-terminal amino acid, Xaa-|-Yaa- from a peptide, amide or arylamide. Xaa is preferably Ala, but may be most amino acids including Pro (slow action). When a terminal hydrophobic residue is followed by a prolyl residue, the two may be released as an intact Xaa-Pro dipeptide.</text>
        <dbReference type="EC" id="3.4.11.2"/>
    </reaction>
</comment>
<evidence type="ECO:0000259" key="16">
    <source>
        <dbReference type="SMART" id="SM01263"/>
    </source>
</evidence>
<dbReference type="CDD" id="cd09599">
    <property type="entry name" value="M1_LTA4H"/>
    <property type="match status" value="1"/>
</dbReference>
<dbReference type="InterPro" id="IPR027268">
    <property type="entry name" value="Peptidase_M4/M1_CTD_sf"/>
</dbReference>
<feature type="signal peptide" evidence="15">
    <location>
        <begin position="1"/>
        <end position="22"/>
    </location>
</feature>
<gene>
    <name evidence="17" type="ORF">EDC25_11421</name>
</gene>
<dbReference type="Proteomes" id="UP000294599">
    <property type="component" value="Unassembled WGS sequence"/>
</dbReference>
<keyword evidence="18" id="KW-1185">Reference proteome</keyword>
<keyword evidence="15" id="KW-0732">Signal</keyword>
<reference evidence="17 18" key="1">
    <citation type="submission" date="2019-03" db="EMBL/GenBank/DDBJ databases">
        <title>Genomic Encyclopedia of Type Strains, Phase IV (KMG-IV): sequencing the most valuable type-strain genomes for metagenomic binning, comparative biology and taxonomic classification.</title>
        <authorList>
            <person name="Goeker M."/>
        </authorList>
    </citation>
    <scope>NUCLEOTIDE SEQUENCE [LARGE SCALE GENOMIC DNA]</scope>
    <source>
        <strain evidence="17 18">DSM 21944</strain>
    </source>
</reference>
<feature type="binding site" evidence="14">
    <location>
        <position position="321"/>
    </location>
    <ligand>
        <name>Zn(2+)</name>
        <dbReference type="ChEBI" id="CHEBI:29105"/>
        <note>catalytic</note>
    </ligand>
</feature>
<protein>
    <recommendedName>
        <fullName evidence="5">Aminopeptidase N</fullName>
        <ecNumber evidence="4">3.4.11.2</ecNumber>
    </recommendedName>
</protein>
<feature type="binding site" evidence="13">
    <location>
        <begin position="579"/>
        <end position="581"/>
    </location>
    <ligand>
        <name>a peptide</name>
        <dbReference type="ChEBI" id="CHEBI:60466"/>
    </ligand>
</feature>
<dbReference type="AlphaFoldDB" id="A0A4R3LCY2"/>
<keyword evidence="8 14" id="KW-0479">Metal-binding</keyword>
<dbReference type="InterPro" id="IPR015211">
    <property type="entry name" value="Peptidase_M1_C"/>
</dbReference>
<evidence type="ECO:0000256" key="15">
    <source>
        <dbReference type="SAM" id="SignalP"/>
    </source>
</evidence>
<proteinExistence type="inferred from homology"/>
<feature type="active site" description="Proton acceptor" evidence="12">
    <location>
        <position position="318"/>
    </location>
</feature>
<evidence type="ECO:0000256" key="13">
    <source>
        <dbReference type="PIRSR" id="PIRSR634015-2"/>
    </source>
</evidence>
<dbReference type="Pfam" id="PF01433">
    <property type="entry name" value="Peptidase_M1"/>
    <property type="match status" value="1"/>
</dbReference>
<dbReference type="InterPro" id="IPR042097">
    <property type="entry name" value="Aminopeptidase_N-like_N_sf"/>
</dbReference>
<dbReference type="GO" id="GO:0016285">
    <property type="term" value="F:alanyl aminopeptidase activity"/>
    <property type="evidence" value="ECO:0007669"/>
    <property type="project" value="UniProtKB-EC"/>
</dbReference>
<comment type="cofactor">
    <cofactor evidence="14">
        <name>Zn(2+)</name>
        <dbReference type="ChEBI" id="CHEBI:29105"/>
    </cofactor>
    <text evidence="14">Binds 1 zinc ion per subunit.</text>
</comment>
<dbReference type="PRINTS" id="PR00756">
    <property type="entry name" value="ALADIPTASE"/>
</dbReference>
<feature type="binding site" evidence="14">
    <location>
        <position position="340"/>
    </location>
    <ligand>
        <name>Zn(2+)</name>
        <dbReference type="ChEBI" id="CHEBI:29105"/>
        <note>catalytic</note>
    </ligand>
</feature>
<comment type="similarity">
    <text evidence="3">Belongs to the peptidase M1 family.</text>
</comment>
<dbReference type="SUPFAM" id="SSF55486">
    <property type="entry name" value="Metalloproteases ('zincins'), catalytic domain"/>
    <property type="match status" value="1"/>
</dbReference>
<dbReference type="GO" id="GO:0008237">
    <property type="term" value="F:metallopeptidase activity"/>
    <property type="evidence" value="ECO:0007669"/>
    <property type="project" value="UniProtKB-KW"/>
</dbReference>
<dbReference type="Gene3D" id="1.25.40.320">
    <property type="entry name" value="Peptidase M1, leukotriene A4 hydrolase/aminopeptidase C-terminal domain"/>
    <property type="match status" value="1"/>
</dbReference>
<feature type="domain" description="Peptidase M1 leukotriene A4 hydrolase/aminopeptidase C-terminal" evidence="16">
    <location>
        <begin position="484"/>
        <end position="623"/>
    </location>
</feature>
<evidence type="ECO:0000256" key="4">
    <source>
        <dbReference type="ARBA" id="ARBA00012564"/>
    </source>
</evidence>
<feature type="binding site" evidence="13">
    <location>
        <begin position="161"/>
        <end position="163"/>
    </location>
    <ligand>
        <name>a peptide</name>
        <dbReference type="ChEBI" id="CHEBI:60466"/>
    </ligand>
</feature>
<evidence type="ECO:0000256" key="3">
    <source>
        <dbReference type="ARBA" id="ARBA00010136"/>
    </source>
</evidence>
<dbReference type="SMART" id="SM01263">
    <property type="entry name" value="Leuk-A4-hydro_C"/>
    <property type="match status" value="1"/>
</dbReference>
<dbReference type="InterPro" id="IPR014782">
    <property type="entry name" value="Peptidase_M1_dom"/>
</dbReference>
<sequence>MNPSFRHTLIAGVLGVAGTVMAALPARAANADAHSYAQPDVVRVSHIDLDLSADFDAKVLHGHADLHLEWQDRSARELRLDTRELTIEKVEVSRNGRRWREAGFGLADADAILGQQLSIAIERQQPKIVRVHYRTAPTASGLQWLDAVQTLGKAQPFMFSQSQAIHARSWVPLQDTPAVRFTYAAKLAVPPGLLALMSAENPQQPSEDGRYRFRMSQPIPSYLMAIAVGRLAFEAIGERAGVYAEPERLAASVHEFADTERMIGVAESLYGDYRWGRYDLLILPPSFPYGGMENPRLSFITPTVIAGDRSLVALIAHELAHSWSGNLVTNDNWNEFWLNEGFTSYVENRIIEALFGAERANMEFVLDTRGLADDFRSLPVSEDLQRLRPDISRLDPDAVYTTTAYTKGSWFLKYLERRVGRERLDAFLRSYFDHYAFKSIGTDTFLDYLQANLLADAGDAVPAAELQAWLNQPGIPEFAPVYEARAFAAIDAARAGFLSGDIGAAGLPGKDWNTHEWLYFLDGLPQEVDGERLAALDEAFTLTRTGNSEIAFAWFQIGIRNGYAVIRPQLERFLMEVGRRKFVVPLYRSLAARDADREWAKSVFDKARTGYHPITTGSVEEVFARAANR</sequence>
<dbReference type="InterPro" id="IPR034015">
    <property type="entry name" value="M1_LTA4H"/>
</dbReference>
<evidence type="ECO:0000256" key="10">
    <source>
        <dbReference type="ARBA" id="ARBA00022833"/>
    </source>
</evidence>
<evidence type="ECO:0000256" key="6">
    <source>
        <dbReference type="ARBA" id="ARBA00022490"/>
    </source>
</evidence>
<dbReference type="GO" id="GO:0005737">
    <property type="term" value="C:cytoplasm"/>
    <property type="evidence" value="ECO:0007669"/>
    <property type="project" value="UniProtKB-SubCell"/>
</dbReference>
<keyword evidence="7" id="KW-0645">Protease</keyword>
<dbReference type="FunFam" id="3.30.2010.30:FF:000001">
    <property type="entry name" value="Leukotriene A(4) hydrolase"/>
    <property type="match status" value="1"/>
</dbReference>
<dbReference type="GO" id="GO:0006508">
    <property type="term" value="P:proteolysis"/>
    <property type="evidence" value="ECO:0007669"/>
    <property type="project" value="UniProtKB-KW"/>
</dbReference>
<dbReference type="Gene3D" id="2.60.40.1730">
    <property type="entry name" value="tricorn interacting facor f3 domain"/>
    <property type="match status" value="1"/>
</dbReference>
<dbReference type="RefSeq" id="WP_240639590.1">
    <property type="nucleotide sequence ID" value="NZ_JBHLWF010000084.1"/>
</dbReference>
<comment type="subcellular location">
    <subcellularLocation>
        <location evidence="2">Cytoplasm</location>
    </subcellularLocation>
</comment>
<keyword evidence="6" id="KW-0963">Cytoplasm</keyword>
<organism evidence="17 18">
    <name type="scientific">Pseudofulvimonas gallinarii</name>
    <dbReference type="NCBI Taxonomy" id="634155"/>
    <lineage>
        <taxon>Bacteria</taxon>
        <taxon>Pseudomonadati</taxon>
        <taxon>Pseudomonadota</taxon>
        <taxon>Gammaproteobacteria</taxon>
        <taxon>Lysobacterales</taxon>
        <taxon>Rhodanobacteraceae</taxon>
        <taxon>Pseudofulvimonas</taxon>
    </lineage>
</organism>
<dbReference type="EMBL" id="SMAF01000014">
    <property type="protein sequence ID" value="TCS97170.1"/>
    <property type="molecule type" value="Genomic_DNA"/>
</dbReference>
<evidence type="ECO:0000256" key="1">
    <source>
        <dbReference type="ARBA" id="ARBA00000098"/>
    </source>
</evidence>
<dbReference type="PANTHER" id="PTHR45726:SF3">
    <property type="entry name" value="LEUKOTRIENE A-4 HYDROLASE"/>
    <property type="match status" value="1"/>
</dbReference>
<evidence type="ECO:0000256" key="7">
    <source>
        <dbReference type="ARBA" id="ARBA00022670"/>
    </source>
</evidence>
<evidence type="ECO:0000256" key="5">
    <source>
        <dbReference type="ARBA" id="ARBA00015611"/>
    </source>
</evidence>
<dbReference type="Gene3D" id="3.30.2010.30">
    <property type="match status" value="1"/>
</dbReference>
<accession>A0A4R3LCY2</accession>
<evidence type="ECO:0000313" key="17">
    <source>
        <dbReference type="EMBL" id="TCS97170.1"/>
    </source>
</evidence>
<dbReference type="EC" id="3.4.11.2" evidence="4"/>
<dbReference type="SUPFAM" id="SSF48371">
    <property type="entry name" value="ARM repeat"/>
    <property type="match status" value="1"/>
</dbReference>
<dbReference type="Pfam" id="PF09127">
    <property type="entry name" value="Leuk-A4-hydro_C"/>
    <property type="match status" value="1"/>
</dbReference>